<comment type="caution">
    <text evidence="2">The sequence shown here is derived from an EMBL/GenBank/DDBJ whole genome shotgun (WGS) entry which is preliminary data.</text>
</comment>
<protein>
    <submittedName>
        <fullName evidence="2">Uncharacterized protein</fullName>
    </submittedName>
</protein>
<name>A0A511XD34_9PROT</name>
<gene>
    <name evidence="2" type="ORF">ANI02nite_26750</name>
</gene>
<dbReference type="RefSeq" id="WP_246789452.1">
    <property type="nucleotide sequence ID" value="NZ_AUBI01000012.1"/>
</dbReference>
<dbReference type="EMBL" id="BJYF01000021">
    <property type="protein sequence ID" value="GEN60791.1"/>
    <property type="molecule type" value="Genomic_DNA"/>
</dbReference>
<accession>A0A511XD34</accession>
<feature type="compositionally biased region" description="Low complexity" evidence="1">
    <location>
        <begin position="142"/>
        <end position="154"/>
    </location>
</feature>
<evidence type="ECO:0000313" key="2">
    <source>
        <dbReference type="EMBL" id="GEN60791.1"/>
    </source>
</evidence>
<dbReference type="STRING" id="1120919.GCA_000429165_02784"/>
<evidence type="ECO:0000313" key="3">
    <source>
        <dbReference type="Proteomes" id="UP000321635"/>
    </source>
</evidence>
<feature type="region of interest" description="Disordered" evidence="1">
    <location>
        <begin position="73"/>
        <end position="165"/>
    </location>
</feature>
<proteinExistence type="predicted"/>
<dbReference type="Proteomes" id="UP000321635">
    <property type="component" value="Unassembled WGS sequence"/>
</dbReference>
<sequence length="165" mass="17103">MAEQSEHTHSALSAGEAVARLNSALERIAFAIERRKAMAATVVAAPTAPAGPDVQMIAANLDALIMRVRDVLEETAEPGPAPVGEEPSYGDDDGSSSLSGIAAPGDAAGSSHMAPDHVAPGMDYAADHASGQHFQDQHFHDQQFSNSGSQGFSGFDHRAPTGLEE</sequence>
<dbReference type="AlphaFoldDB" id="A0A511XD34"/>
<evidence type="ECO:0000256" key="1">
    <source>
        <dbReference type="SAM" id="MobiDB-lite"/>
    </source>
</evidence>
<keyword evidence="3" id="KW-1185">Reference proteome</keyword>
<reference evidence="2 3" key="1">
    <citation type="submission" date="2019-07" db="EMBL/GenBank/DDBJ databases">
        <title>Whole genome shotgun sequence of Acetobacter nitrogenifigens NBRC 105050.</title>
        <authorList>
            <person name="Hosoyama A."/>
            <person name="Uohara A."/>
            <person name="Ohji S."/>
            <person name="Ichikawa N."/>
        </authorList>
    </citation>
    <scope>NUCLEOTIDE SEQUENCE [LARGE SCALE GENOMIC DNA]</scope>
    <source>
        <strain evidence="2 3">NBRC 105050</strain>
    </source>
</reference>
<organism evidence="2 3">
    <name type="scientific">Acetobacter nitrogenifigens DSM 23921 = NBRC 105050</name>
    <dbReference type="NCBI Taxonomy" id="1120919"/>
    <lineage>
        <taxon>Bacteria</taxon>
        <taxon>Pseudomonadati</taxon>
        <taxon>Pseudomonadota</taxon>
        <taxon>Alphaproteobacteria</taxon>
        <taxon>Acetobacterales</taxon>
        <taxon>Acetobacteraceae</taxon>
        <taxon>Acetobacter</taxon>
    </lineage>
</organism>